<keyword evidence="13" id="KW-0349">Heme</keyword>
<keyword evidence="8" id="KW-0732">Signal</keyword>
<accession>A0A179FFY5</accession>
<feature type="region of interest" description="Disordered" evidence="14">
    <location>
        <begin position="86"/>
        <end position="149"/>
    </location>
</feature>
<dbReference type="OMA" id="CEYLTYH"/>
<dbReference type="AlphaFoldDB" id="A0A179FFY5"/>
<evidence type="ECO:0000256" key="15">
    <source>
        <dbReference type="SAM" id="Phobius"/>
    </source>
</evidence>
<proteinExistence type="inferred from homology"/>
<dbReference type="InterPro" id="IPR008427">
    <property type="entry name" value="Extracellular_membr_CFEM_dom"/>
</dbReference>
<keyword evidence="10 15" id="KW-0472">Membrane</keyword>
<reference evidence="17 18" key="1">
    <citation type="submission" date="2016-02" db="EMBL/GenBank/DDBJ databases">
        <title>Biosynthesis of antibiotic leucinostatins and their inhibition on Phytophthora in bio-control Purpureocillium lilacinum.</title>
        <authorList>
            <person name="Wang G."/>
            <person name="Liu Z."/>
            <person name="Lin R."/>
            <person name="Li E."/>
            <person name="Mao Z."/>
            <person name="Ling J."/>
            <person name="Yin W."/>
            <person name="Xie B."/>
        </authorList>
    </citation>
    <scope>NUCLEOTIDE SEQUENCE [LARGE SCALE GENOMIC DNA]</scope>
    <source>
        <strain evidence="17">PLFJ-1</strain>
    </source>
</reference>
<evidence type="ECO:0000256" key="9">
    <source>
        <dbReference type="ARBA" id="ARBA00022989"/>
    </source>
</evidence>
<sequence>MSLDSLPACVKKCLQDAAKSAGCGINDVKCICTKDVSTSDGSTLMSCVISSCDTSDVICEYLTYHCLVTAITAGSDLVKVCAQATGTASPTGTTNPTALASTSGTTSPATTSATSTSTSTTTNSGRPDAADSTGSSTAPTAGAGPTGSGGLSTGAKAGIGVGAAVVVILLILGAYLLGRKKRRGAGAAVPAQQGSPESKMDAQVLSNEKPHPVTELEGARWVPELSDHGTHQVVELEAHNHYSQQPRY</sequence>
<evidence type="ECO:0000256" key="14">
    <source>
        <dbReference type="SAM" id="MobiDB-lite"/>
    </source>
</evidence>
<comment type="caution">
    <text evidence="17">The sequence shown here is derived from an EMBL/GenBank/DDBJ whole genome shotgun (WGS) entry which is preliminary data.</text>
</comment>
<comment type="caution">
    <text evidence="13">Lacks conserved residue(s) required for the propagation of feature annotation.</text>
</comment>
<dbReference type="STRING" id="33203.A0A179FFY5"/>
<evidence type="ECO:0000256" key="11">
    <source>
        <dbReference type="ARBA" id="ARBA00023157"/>
    </source>
</evidence>
<dbReference type="InterPro" id="IPR051694">
    <property type="entry name" value="Immunoregulatory_rcpt-like"/>
</dbReference>
<comment type="subcellular location">
    <subcellularLocation>
        <location evidence="2">Membrane</location>
        <topology evidence="2">Lipid-anchor</topology>
        <topology evidence="2">GPI-anchor</topology>
    </subcellularLocation>
    <subcellularLocation>
        <location evidence="1">Membrane</location>
        <topology evidence="1">Single-pass membrane protein</topology>
    </subcellularLocation>
    <subcellularLocation>
        <location evidence="3">Secreted</location>
    </subcellularLocation>
</comment>
<keyword evidence="13" id="KW-0408">Iron</keyword>
<evidence type="ECO:0000256" key="4">
    <source>
        <dbReference type="ARBA" id="ARBA00010031"/>
    </source>
</evidence>
<dbReference type="EMBL" id="LSBI01000027">
    <property type="protein sequence ID" value="OAQ63959.1"/>
    <property type="molecule type" value="Genomic_DNA"/>
</dbReference>
<feature type="compositionally biased region" description="Low complexity" evidence="14">
    <location>
        <begin position="130"/>
        <end position="143"/>
    </location>
</feature>
<dbReference type="Pfam" id="PF05730">
    <property type="entry name" value="CFEM"/>
    <property type="match status" value="1"/>
</dbReference>
<evidence type="ECO:0000256" key="10">
    <source>
        <dbReference type="ARBA" id="ARBA00023136"/>
    </source>
</evidence>
<dbReference type="GO" id="GO:0046872">
    <property type="term" value="F:metal ion binding"/>
    <property type="evidence" value="ECO:0007669"/>
    <property type="project" value="UniProtKB-UniRule"/>
</dbReference>
<evidence type="ECO:0000256" key="1">
    <source>
        <dbReference type="ARBA" id="ARBA00004167"/>
    </source>
</evidence>
<feature type="disulfide bond" evidence="13">
    <location>
        <begin position="23"/>
        <end position="30"/>
    </location>
</feature>
<keyword evidence="7 15" id="KW-0812">Transmembrane</keyword>
<dbReference type="PANTHER" id="PTHR15549:SF6">
    <property type="entry name" value="MID2 DOMAIN-CONTAINING PROTEIN"/>
    <property type="match status" value="1"/>
</dbReference>
<feature type="binding site" description="axial binding residue" evidence="13">
    <location>
        <position position="27"/>
    </location>
    <ligand>
        <name>heme</name>
        <dbReference type="ChEBI" id="CHEBI:30413"/>
    </ligand>
    <ligandPart>
        <name>Fe</name>
        <dbReference type="ChEBI" id="CHEBI:18248"/>
    </ligandPart>
</feature>
<evidence type="ECO:0000256" key="3">
    <source>
        <dbReference type="ARBA" id="ARBA00004613"/>
    </source>
</evidence>
<keyword evidence="6" id="KW-0325">Glycoprotein</keyword>
<keyword evidence="9 15" id="KW-1133">Transmembrane helix</keyword>
<keyword evidence="6" id="KW-0336">GPI-anchor</keyword>
<evidence type="ECO:0000256" key="7">
    <source>
        <dbReference type="ARBA" id="ARBA00022692"/>
    </source>
</evidence>
<dbReference type="SMART" id="SM00747">
    <property type="entry name" value="CFEM"/>
    <property type="match status" value="1"/>
</dbReference>
<evidence type="ECO:0000313" key="18">
    <source>
        <dbReference type="Proteomes" id="UP000078340"/>
    </source>
</evidence>
<evidence type="ECO:0000259" key="16">
    <source>
        <dbReference type="PROSITE" id="PS52012"/>
    </source>
</evidence>
<evidence type="ECO:0000256" key="8">
    <source>
        <dbReference type="ARBA" id="ARBA00022729"/>
    </source>
</evidence>
<feature type="transmembrane region" description="Helical" evidence="15">
    <location>
        <begin position="157"/>
        <end position="177"/>
    </location>
</feature>
<name>A0A179FFY5_PURLI</name>
<keyword evidence="5" id="KW-0964">Secreted</keyword>
<dbReference type="PANTHER" id="PTHR15549">
    <property type="entry name" value="PAIRED IMMUNOGLOBULIN-LIKE TYPE 2 RECEPTOR"/>
    <property type="match status" value="1"/>
</dbReference>
<keyword evidence="13" id="KW-0479">Metal-binding</keyword>
<evidence type="ECO:0000256" key="5">
    <source>
        <dbReference type="ARBA" id="ARBA00022525"/>
    </source>
</evidence>
<evidence type="ECO:0000313" key="17">
    <source>
        <dbReference type="EMBL" id="OAQ63959.1"/>
    </source>
</evidence>
<dbReference type="Proteomes" id="UP000078340">
    <property type="component" value="Unassembled WGS sequence"/>
</dbReference>
<evidence type="ECO:0000256" key="12">
    <source>
        <dbReference type="ARBA" id="ARBA00023288"/>
    </source>
</evidence>
<comment type="similarity">
    <text evidence="4">Belongs to the RBT5 family.</text>
</comment>
<dbReference type="GO" id="GO:0071944">
    <property type="term" value="C:cell periphery"/>
    <property type="evidence" value="ECO:0007669"/>
    <property type="project" value="UniProtKB-ARBA"/>
</dbReference>
<feature type="compositionally biased region" description="Polar residues" evidence="14">
    <location>
        <begin position="86"/>
        <end position="96"/>
    </location>
</feature>
<feature type="compositionally biased region" description="Low complexity" evidence="14">
    <location>
        <begin position="97"/>
        <end position="124"/>
    </location>
</feature>
<evidence type="ECO:0000256" key="2">
    <source>
        <dbReference type="ARBA" id="ARBA00004589"/>
    </source>
</evidence>
<gene>
    <name evidence="17" type="ORF">VFPFJ_11323</name>
</gene>
<dbReference type="PROSITE" id="PS52012">
    <property type="entry name" value="CFEM"/>
    <property type="match status" value="1"/>
</dbReference>
<dbReference type="GO" id="GO:0098552">
    <property type="term" value="C:side of membrane"/>
    <property type="evidence" value="ECO:0007669"/>
    <property type="project" value="UniProtKB-KW"/>
</dbReference>
<protein>
    <submittedName>
        <fullName evidence="17">CFEM domain-containing protein</fullName>
    </submittedName>
</protein>
<keyword evidence="11 13" id="KW-1015">Disulfide bond</keyword>
<dbReference type="GO" id="GO:0005576">
    <property type="term" value="C:extracellular region"/>
    <property type="evidence" value="ECO:0007669"/>
    <property type="project" value="UniProtKB-SubCell"/>
</dbReference>
<evidence type="ECO:0000256" key="13">
    <source>
        <dbReference type="PROSITE-ProRule" id="PRU01356"/>
    </source>
</evidence>
<keyword evidence="12" id="KW-0449">Lipoprotein</keyword>
<evidence type="ECO:0000256" key="6">
    <source>
        <dbReference type="ARBA" id="ARBA00022622"/>
    </source>
</evidence>
<organism evidence="17 18">
    <name type="scientific">Purpureocillium lilacinum</name>
    <name type="common">Paecilomyces lilacinus</name>
    <dbReference type="NCBI Taxonomy" id="33203"/>
    <lineage>
        <taxon>Eukaryota</taxon>
        <taxon>Fungi</taxon>
        <taxon>Dikarya</taxon>
        <taxon>Ascomycota</taxon>
        <taxon>Pezizomycotina</taxon>
        <taxon>Sordariomycetes</taxon>
        <taxon>Hypocreomycetidae</taxon>
        <taxon>Hypocreales</taxon>
        <taxon>Ophiocordycipitaceae</taxon>
        <taxon>Purpureocillium</taxon>
    </lineage>
</organism>
<feature type="domain" description="CFEM" evidence="16">
    <location>
        <begin position="1"/>
        <end position="115"/>
    </location>
</feature>